<keyword evidence="2" id="KW-1185">Reference proteome</keyword>
<dbReference type="Proteomes" id="UP001566132">
    <property type="component" value="Unassembled WGS sequence"/>
</dbReference>
<dbReference type="AlphaFoldDB" id="A0ABD1F513"/>
<organism evidence="1 2">
    <name type="scientific">Hypothenemus hampei</name>
    <name type="common">Coffee berry borer</name>
    <dbReference type="NCBI Taxonomy" id="57062"/>
    <lineage>
        <taxon>Eukaryota</taxon>
        <taxon>Metazoa</taxon>
        <taxon>Ecdysozoa</taxon>
        <taxon>Arthropoda</taxon>
        <taxon>Hexapoda</taxon>
        <taxon>Insecta</taxon>
        <taxon>Pterygota</taxon>
        <taxon>Neoptera</taxon>
        <taxon>Endopterygota</taxon>
        <taxon>Coleoptera</taxon>
        <taxon>Polyphaga</taxon>
        <taxon>Cucujiformia</taxon>
        <taxon>Curculionidae</taxon>
        <taxon>Scolytinae</taxon>
        <taxon>Hypothenemus</taxon>
    </lineage>
</organism>
<protein>
    <submittedName>
        <fullName evidence="1">Uncharacterized protein</fullName>
    </submittedName>
</protein>
<proteinExistence type="predicted"/>
<gene>
    <name evidence="1" type="ORF">ABEB36_002216</name>
</gene>
<accession>A0ABD1F513</accession>
<evidence type="ECO:0000313" key="2">
    <source>
        <dbReference type="Proteomes" id="UP001566132"/>
    </source>
</evidence>
<sequence length="83" mass="9746">MTAISCAFFLNARNGWSHGTIKINKEDKYINIESEQKWGNKPLIDHKIDLDDLRDFQKENLNLELTIKRNEGTEEIHLHPIEN</sequence>
<evidence type="ECO:0000313" key="1">
    <source>
        <dbReference type="EMBL" id="KAL1512658.1"/>
    </source>
</evidence>
<name>A0ABD1F513_HYPHA</name>
<comment type="caution">
    <text evidence="1">The sequence shown here is derived from an EMBL/GenBank/DDBJ whole genome shotgun (WGS) entry which is preliminary data.</text>
</comment>
<reference evidence="1 2" key="1">
    <citation type="submission" date="2024-05" db="EMBL/GenBank/DDBJ databases">
        <title>Genetic variation in Jamaican populations of the coffee berry borer (Hypothenemus hampei).</title>
        <authorList>
            <person name="Errbii M."/>
            <person name="Myrie A."/>
        </authorList>
    </citation>
    <scope>NUCLEOTIDE SEQUENCE [LARGE SCALE GENOMIC DNA]</scope>
    <source>
        <strain evidence="1">JA-Hopewell-2020-01-JO</strain>
        <tissue evidence="1">Whole body</tissue>
    </source>
</reference>
<dbReference type="EMBL" id="JBDJPC010000002">
    <property type="protein sequence ID" value="KAL1512658.1"/>
    <property type="molecule type" value="Genomic_DNA"/>
</dbReference>